<dbReference type="EMBL" id="SMKY01000181">
    <property type="protein sequence ID" value="TDD73684.1"/>
    <property type="molecule type" value="Genomic_DNA"/>
</dbReference>
<evidence type="ECO:0000256" key="6">
    <source>
        <dbReference type="SAM" id="Phobius"/>
    </source>
</evidence>
<feature type="transmembrane region" description="Helical" evidence="6">
    <location>
        <begin position="200"/>
        <end position="218"/>
    </location>
</feature>
<dbReference type="OrthoDB" id="9810950at2"/>
<dbReference type="GO" id="GO:0004144">
    <property type="term" value="F:diacylglycerol O-acyltransferase activity"/>
    <property type="evidence" value="ECO:0007669"/>
    <property type="project" value="InterPro"/>
</dbReference>
<dbReference type="InterPro" id="IPR023213">
    <property type="entry name" value="CAT-like_dom_sf"/>
</dbReference>
<gene>
    <name evidence="10" type="ORF">E1293_30700</name>
</gene>
<feature type="domain" description="O-acyltransferase WSD1-like N-terminal" evidence="7">
    <location>
        <begin position="334"/>
        <end position="497"/>
    </location>
</feature>
<dbReference type="Pfam" id="PF06974">
    <property type="entry name" value="WS_DGAT_C"/>
    <property type="match status" value="1"/>
</dbReference>
<evidence type="ECO:0000256" key="5">
    <source>
        <dbReference type="SAM" id="MobiDB-lite"/>
    </source>
</evidence>
<evidence type="ECO:0000256" key="4">
    <source>
        <dbReference type="ARBA" id="ARBA00023136"/>
    </source>
</evidence>
<evidence type="ECO:0000313" key="11">
    <source>
        <dbReference type="Proteomes" id="UP000295578"/>
    </source>
</evidence>
<dbReference type="Proteomes" id="UP000295578">
    <property type="component" value="Unassembled WGS sequence"/>
</dbReference>
<proteinExistence type="predicted"/>
<feature type="region of interest" description="Disordered" evidence="5">
    <location>
        <begin position="31"/>
        <end position="66"/>
    </location>
</feature>
<feature type="domain" description="Inositolphosphotransferase Aur1/Ipt1" evidence="9">
    <location>
        <begin position="137"/>
        <end position="318"/>
    </location>
</feature>
<evidence type="ECO:0000256" key="3">
    <source>
        <dbReference type="ARBA" id="ARBA00022989"/>
    </source>
</evidence>
<dbReference type="SUPFAM" id="SSF52777">
    <property type="entry name" value="CoA-dependent acyltransferases"/>
    <property type="match status" value="2"/>
</dbReference>
<dbReference type="PANTHER" id="PTHR31310">
    <property type="match status" value="1"/>
</dbReference>
<keyword evidence="4 6" id="KW-0472">Membrane</keyword>
<dbReference type="InterPro" id="IPR026841">
    <property type="entry name" value="Aur1/Ipt1"/>
</dbReference>
<feature type="transmembrane region" description="Helical" evidence="6">
    <location>
        <begin position="171"/>
        <end position="188"/>
    </location>
</feature>
<dbReference type="Pfam" id="PF14378">
    <property type="entry name" value="PAP2_3"/>
    <property type="match status" value="1"/>
</dbReference>
<comment type="caution">
    <text evidence="10">The sequence shown here is derived from an EMBL/GenBank/DDBJ whole genome shotgun (WGS) entry which is preliminary data.</text>
</comment>
<keyword evidence="3 6" id="KW-1133">Transmembrane helix</keyword>
<name>A0A4R5ARG7_9ACTN</name>
<dbReference type="CDD" id="cd03386">
    <property type="entry name" value="PAP2_Aur1_like"/>
    <property type="match status" value="1"/>
</dbReference>
<dbReference type="InterPro" id="IPR009721">
    <property type="entry name" value="O-acyltransferase_WSD1_C"/>
</dbReference>
<evidence type="ECO:0000313" key="10">
    <source>
        <dbReference type="EMBL" id="TDD73684.1"/>
    </source>
</evidence>
<organism evidence="10 11">
    <name type="scientific">Actinomadura darangshiensis</name>
    <dbReference type="NCBI Taxonomy" id="705336"/>
    <lineage>
        <taxon>Bacteria</taxon>
        <taxon>Bacillati</taxon>
        <taxon>Actinomycetota</taxon>
        <taxon>Actinomycetes</taxon>
        <taxon>Streptosporangiales</taxon>
        <taxon>Thermomonosporaceae</taxon>
        <taxon>Actinomadura</taxon>
    </lineage>
</organism>
<sequence length="737" mass="80516">MRVPHVLHHLLRSLYDPSRYANDISKTYGTARGFPEIPPERRRTAEGSFRRTGHDPRMPASPSDSANLWVPTVARGTMGTHEAVTAPDAVFTPGVTGGRPRARTELALGLALFTLYSLVTMLPEQSRATAAREHGESLYALERALHLDVERTLNGWLAGQPFWRVLANYEYAITYIASALALLTWLFLRHPERYRTARNAFVMLNLGGLACFALYPVMPPRLMPPDLGFVDTVTKGRTWGSWGSPMVEHADEFAAVPSLHMAWTLWVGVELARVKAKRWVQGLNAAHILVTLYVILATANHYLLDAAAAVPFVVVSVYFAERIARPPSQRVQGPDAFFLAVETPEAPQQAGGVIMLDTSRAGVGRADLVRVIQERLDGLPRFRQRLVRRGRWRRPGWRDHDPVDWEWHVAERHVDGMAGLRAEVARIQSEALPLDRPPWRMVVLKGAEPGRTAVVYLMHHVVADGVGIVAQAVYLMDPPPEPVAAPPRAPLRKAAATVVGLGQLATAVTKPERLPAAGTSDRRYSTMALPLSTVRDVGRRYGARVTDVVLCAVAGALNRVVSEDDGRPDTCRVAVPLMMRPPGSAMVGNHTTAVMVDLPIGKMAETDRLALIAKRSRVLRSGTRAQAAWFVMWQAGRVLPVPLHARFARMSYSGRFLQGTVSSLPGPDKVLRLAGAPLTAVFPIVPLAPGAPLAIAALGVDTDLCFGLSADPGLAEDAGALMDAVHDVIEELRDEPE</sequence>
<accession>A0A4R5ARG7</accession>
<evidence type="ECO:0000256" key="2">
    <source>
        <dbReference type="ARBA" id="ARBA00022692"/>
    </source>
</evidence>
<keyword evidence="11" id="KW-1185">Reference proteome</keyword>
<feature type="domain" description="O-acyltransferase WSD1 C-terminal" evidence="8">
    <location>
        <begin position="588"/>
        <end position="732"/>
    </location>
</feature>
<dbReference type="GO" id="GO:0045017">
    <property type="term" value="P:glycerolipid biosynthetic process"/>
    <property type="evidence" value="ECO:0007669"/>
    <property type="project" value="InterPro"/>
</dbReference>
<reference evidence="10 11" key="1">
    <citation type="submission" date="2019-03" db="EMBL/GenBank/DDBJ databases">
        <title>Draft genome sequences of novel Actinobacteria.</title>
        <authorList>
            <person name="Sahin N."/>
            <person name="Ay H."/>
            <person name="Saygin H."/>
        </authorList>
    </citation>
    <scope>NUCLEOTIDE SEQUENCE [LARGE SCALE GENOMIC DNA]</scope>
    <source>
        <strain evidence="10 11">DSM 45941</strain>
    </source>
</reference>
<evidence type="ECO:0000256" key="1">
    <source>
        <dbReference type="ARBA" id="ARBA00004141"/>
    </source>
</evidence>
<evidence type="ECO:0000259" key="7">
    <source>
        <dbReference type="Pfam" id="PF03007"/>
    </source>
</evidence>
<dbReference type="InterPro" id="IPR052185">
    <property type="entry name" value="IPC_Synthase-Related"/>
</dbReference>
<evidence type="ECO:0000259" key="8">
    <source>
        <dbReference type="Pfam" id="PF06974"/>
    </source>
</evidence>
<evidence type="ECO:0000259" key="9">
    <source>
        <dbReference type="Pfam" id="PF14378"/>
    </source>
</evidence>
<dbReference type="InterPro" id="IPR004255">
    <property type="entry name" value="O-acyltransferase_WSD1_N"/>
</dbReference>
<comment type="subcellular location">
    <subcellularLocation>
        <location evidence="1">Membrane</location>
        <topology evidence="1">Multi-pass membrane protein</topology>
    </subcellularLocation>
</comment>
<dbReference type="GO" id="GO:0016020">
    <property type="term" value="C:membrane"/>
    <property type="evidence" value="ECO:0007669"/>
    <property type="project" value="UniProtKB-SubCell"/>
</dbReference>
<dbReference type="Pfam" id="PF03007">
    <property type="entry name" value="WS_DGAT_cat"/>
    <property type="match status" value="1"/>
</dbReference>
<protein>
    <submittedName>
        <fullName evidence="10">DUF1298 domain-containing protein</fullName>
    </submittedName>
</protein>
<feature type="compositionally biased region" description="Basic and acidic residues" evidence="5">
    <location>
        <begin position="38"/>
        <end position="57"/>
    </location>
</feature>
<dbReference type="Gene3D" id="3.30.559.10">
    <property type="entry name" value="Chloramphenicol acetyltransferase-like domain"/>
    <property type="match status" value="1"/>
</dbReference>
<keyword evidence="2 6" id="KW-0812">Transmembrane</keyword>
<dbReference type="PANTHER" id="PTHR31310:SF7">
    <property type="entry name" value="PA-PHOSPHATASE RELATED-FAMILY PROTEIN DDB_G0268928"/>
    <property type="match status" value="1"/>
</dbReference>
<dbReference type="AlphaFoldDB" id="A0A4R5ARG7"/>